<organism evidence="2 3">
    <name type="scientific">Macleaya cordata</name>
    <name type="common">Five-seeded plume-poppy</name>
    <name type="synonym">Bocconia cordata</name>
    <dbReference type="NCBI Taxonomy" id="56857"/>
    <lineage>
        <taxon>Eukaryota</taxon>
        <taxon>Viridiplantae</taxon>
        <taxon>Streptophyta</taxon>
        <taxon>Embryophyta</taxon>
        <taxon>Tracheophyta</taxon>
        <taxon>Spermatophyta</taxon>
        <taxon>Magnoliopsida</taxon>
        <taxon>Ranunculales</taxon>
        <taxon>Papaveraceae</taxon>
        <taxon>Papaveroideae</taxon>
        <taxon>Macleaya</taxon>
    </lineage>
</organism>
<reference evidence="2 3" key="1">
    <citation type="journal article" date="2017" name="Mol. Plant">
        <title>The Genome of Medicinal Plant Macleaya cordata Provides New Insights into Benzylisoquinoline Alkaloids Metabolism.</title>
        <authorList>
            <person name="Liu X."/>
            <person name="Liu Y."/>
            <person name="Huang P."/>
            <person name="Ma Y."/>
            <person name="Qing Z."/>
            <person name="Tang Q."/>
            <person name="Cao H."/>
            <person name="Cheng P."/>
            <person name="Zheng Y."/>
            <person name="Yuan Z."/>
            <person name="Zhou Y."/>
            <person name="Liu J."/>
            <person name="Tang Z."/>
            <person name="Zhuo Y."/>
            <person name="Zhang Y."/>
            <person name="Yu L."/>
            <person name="Huang J."/>
            <person name="Yang P."/>
            <person name="Peng Q."/>
            <person name="Zhang J."/>
            <person name="Jiang W."/>
            <person name="Zhang Z."/>
            <person name="Lin K."/>
            <person name="Ro D.K."/>
            <person name="Chen X."/>
            <person name="Xiong X."/>
            <person name="Shang Y."/>
            <person name="Huang S."/>
            <person name="Zeng J."/>
        </authorList>
    </citation>
    <scope>NUCLEOTIDE SEQUENCE [LARGE SCALE GENOMIC DNA]</scope>
    <source>
        <strain evidence="3">cv. BLH2017</strain>
        <tissue evidence="2">Root</tissue>
    </source>
</reference>
<name>A0A200R6M6_MACCD</name>
<evidence type="ECO:0000313" key="3">
    <source>
        <dbReference type="Proteomes" id="UP000195402"/>
    </source>
</evidence>
<comment type="caution">
    <text evidence="2">The sequence shown here is derived from an EMBL/GenBank/DDBJ whole genome shotgun (WGS) entry which is preliminary data.</text>
</comment>
<keyword evidence="3" id="KW-1185">Reference proteome</keyword>
<gene>
    <name evidence="2" type="ORF">BVC80_1833g42</name>
</gene>
<proteinExistence type="predicted"/>
<dbReference type="AlphaFoldDB" id="A0A200R6M6"/>
<evidence type="ECO:0000313" key="2">
    <source>
        <dbReference type="EMBL" id="OVA18387.1"/>
    </source>
</evidence>
<sequence>MASQLVSVAGFRRTKSRKLAKPNSYGDNSTHLSVISNTHSKNSYSYRNNVGDDDNGKDRVLVDSSACYRRRKGGGDRKSVMTPPPAWSSWLGNNNNNKHNQGRRHVAISRSFNRFYVRCLMSPAAYILRKVKGFYYNGFCGDHDPLVVTYIKGGGSGGGGGGGPGGGDGILM</sequence>
<protein>
    <submittedName>
        <fullName evidence="2">Uncharacterized protein</fullName>
    </submittedName>
</protein>
<accession>A0A200R6M6</accession>
<feature type="region of interest" description="Disordered" evidence="1">
    <location>
        <begin position="71"/>
        <end position="98"/>
    </location>
</feature>
<dbReference type="InParanoid" id="A0A200R6M6"/>
<dbReference type="Proteomes" id="UP000195402">
    <property type="component" value="Unassembled WGS sequence"/>
</dbReference>
<dbReference type="EMBL" id="MVGT01000436">
    <property type="protein sequence ID" value="OVA18387.1"/>
    <property type="molecule type" value="Genomic_DNA"/>
</dbReference>
<evidence type="ECO:0000256" key="1">
    <source>
        <dbReference type="SAM" id="MobiDB-lite"/>
    </source>
</evidence>